<organism evidence="1 2">
    <name type="scientific">Paraburkholderia nemoris</name>
    <dbReference type="NCBI Taxonomy" id="2793076"/>
    <lineage>
        <taxon>Bacteria</taxon>
        <taxon>Pseudomonadati</taxon>
        <taxon>Pseudomonadota</taxon>
        <taxon>Betaproteobacteria</taxon>
        <taxon>Burkholderiales</taxon>
        <taxon>Burkholderiaceae</taxon>
        <taxon>Paraburkholderia</taxon>
    </lineage>
</organism>
<evidence type="ECO:0000313" key="2">
    <source>
        <dbReference type="Proteomes" id="UP000673821"/>
    </source>
</evidence>
<name>A0ABN7MTH2_9BURK</name>
<proteinExistence type="predicted"/>
<accession>A0ABN7MTH2</accession>
<dbReference type="Proteomes" id="UP000673821">
    <property type="component" value="Unassembled WGS sequence"/>
</dbReference>
<gene>
    <name evidence="1" type="ORF">R69776_06216</name>
</gene>
<evidence type="ECO:0008006" key="3">
    <source>
        <dbReference type="Google" id="ProtNLM"/>
    </source>
</evidence>
<comment type="caution">
    <text evidence="1">The sequence shown here is derived from an EMBL/GenBank/DDBJ whole genome shotgun (WGS) entry which is preliminary data.</text>
</comment>
<dbReference type="RefSeq" id="WP_200660412.1">
    <property type="nucleotide sequence ID" value="NZ_CAJNBH010000023.1"/>
</dbReference>
<evidence type="ECO:0000313" key="1">
    <source>
        <dbReference type="EMBL" id="CAE6822571.1"/>
    </source>
</evidence>
<dbReference type="EMBL" id="CAJNBH010000023">
    <property type="protein sequence ID" value="CAE6822571.1"/>
    <property type="molecule type" value="Genomic_DNA"/>
</dbReference>
<protein>
    <recommendedName>
        <fullName evidence="3">Alpha/beta hydrolase</fullName>
    </recommendedName>
</protein>
<dbReference type="InterPro" id="IPR010662">
    <property type="entry name" value="RBBP9/YdeN"/>
</dbReference>
<dbReference type="Pfam" id="PF06821">
    <property type="entry name" value="Ser_hydrolase"/>
    <property type="match status" value="1"/>
</dbReference>
<sequence length="189" mass="20637">MTVSVLTVPGLYNSGPDHWQSRWEVEFEGVRRVSQKNWHTPDVAEWIAALDAEIERAENDIVLAAHSLACCMTVKWAAQANRRIRGALLVAPTDTEGPAFPSGTHGFTPMPTTKLPFPSIVVMGSADRFVSVERGTFLAKMWGSELVVLAGAGHLGSDDDLGTWPYGIQLLSKLTGSTRLVRKPMHSPE</sequence>
<dbReference type="Gene3D" id="3.40.50.1820">
    <property type="entry name" value="alpha/beta hydrolase"/>
    <property type="match status" value="1"/>
</dbReference>
<dbReference type="InterPro" id="IPR029058">
    <property type="entry name" value="AB_hydrolase_fold"/>
</dbReference>
<keyword evidence="2" id="KW-1185">Reference proteome</keyword>
<reference evidence="1 2" key="1">
    <citation type="submission" date="2021-02" db="EMBL/GenBank/DDBJ databases">
        <authorList>
            <person name="Vanwijnsberghe S."/>
        </authorList>
    </citation>
    <scope>NUCLEOTIDE SEQUENCE [LARGE SCALE GENOMIC DNA]</scope>
    <source>
        <strain evidence="1 2">R-69776</strain>
    </source>
</reference>
<dbReference type="SUPFAM" id="SSF53474">
    <property type="entry name" value="alpha/beta-Hydrolases"/>
    <property type="match status" value="1"/>
</dbReference>